<reference evidence="2" key="1">
    <citation type="submission" date="2018-05" db="EMBL/GenBank/DDBJ databases">
        <authorList>
            <person name="Lanie J.A."/>
            <person name="Ng W.-L."/>
            <person name="Kazmierczak K.M."/>
            <person name="Andrzejewski T.M."/>
            <person name="Davidsen T.M."/>
            <person name="Wayne K.J."/>
            <person name="Tettelin H."/>
            <person name="Glass J.I."/>
            <person name="Rusch D."/>
            <person name="Podicherti R."/>
            <person name="Tsui H.-C.T."/>
            <person name="Winkler M.E."/>
        </authorList>
    </citation>
    <scope>NUCLEOTIDE SEQUENCE</scope>
</reference>
<dbReference type="EMBL" id="UINC01120121">
    <property type="protein sequence ID" value="SVC94408.1"/>
    <property type="molecule type" value="Genomic_DNA"/>
</dbReference>
<evidence type="ECO:0008006" key="3">
    <source>
        <dbReference type="Google" id="ProtNLM"/>
    </source>
</evidence>
<feature type="region of interest" description="Disordered" evidence="1">
    <location>
        <begin position="1"/>
        <end position="20"/>
    </location>
</feature>
<dbReference type="AlphaFoldDB" id="A0A382RBN8"/>
<protein>
    <recommendedName>
        <fullName evidence="3">DUF3310 domain-containing protein</fullName>
    </recommendedName>
</protein>
<proteinExistence type="predicted"/>
<sequence>MDQIERERSQKQKEQWHSYVDDNLVKSSKPTQQWDAQTQSYVNVVKDHIDKENEKMTLDPVGYELYNAPENTLPLGKKDQVDDQENIRRIKIQNWKKYPLKGKSKEELITEPNHYEGFGISPLEYITANELDFTEGNIIKYVSRYQFKGGVNDLLKAKTYLEKLIERERGKNE</sequence>
<accession>A0A382RBN8</accession>
<evidence type="ECO:0000313" key="2">
    <source>
        <dbReference type="EMBL" id="SVC94408.1"/>
    </source>
</evidence>
<name>A0A382RBN8_9ZZZZ</name>
<dbReference type="Pfam" id="PF11753">
    <property type="entry name" value="DUF3310"/>
    <property type="match status" value="1"/>
</dbReference>
<organism evidence="2">
    <name type="scientific">marine metagenome</name>
    <dbReference type="NCBI Taxonomy" id="408172"/>
    <lineage>
        <taxon>unclassified sequences</taxon>
        <taxon>metagenomes</taxon>
        <taxon>ecological metagenomes</taxon>
    </lineage>
</organism>
<dbReference type="InterPro" id="IPR021739">
    <property type="entry name" value="SaV-like"/>
</dbReference>
<evidence type="ECO:0000256" key="1">
    <source>
        <dbReference type="SAM" id="MobiDB-lite"/>
    </source>
</evidence>
<gene>
    <name evidence="2" type="ORF">METZ01_LOCUS347262</name>
</gene>